<evidence type="ECO:0000256" key="1">
    <source>
        <dbReference type="SAM" id="MobiDB-lite"/>
    </source>
</evidence>
<dbReference type="AlphaFoldDB" id="A0A9P6E405"/>
<dbReference type="EMBL" id="MU157962">
    <property type="protein sequence ID" value="KAF9522087.1"/>
    <property type="molecule type" value="Genomic_DNA"/>
</dbReference>
<protein>
    <submittedName>
        <fullName evidence="2">Uncharacterized protein</fullName>
    </submittedName>
</protein>
<evidence type="ECO:0000313" key="2">
    <source>
        <dbReference type="EMBL" id="KAF9522087.1"/>
    </source>
</evidence>
<accession>A0A9P6E405</accession>
<keyword evidence="3" id="KW-1185">Reference proteome</keyword>
<name>A0A9P6E405_9AGAR</name>
<feature type="compositionally biased region" description="Basic residues" evidence="1">
    <location>
        <begin position="1"/>
        <end position="23"/>
    </location>
</feature>
<organism evidence="2 3">
    <name type="scientific">Crepidotus variabilis</name>
    <dbReference type="NCBI Taxonomy" id="179855"/>
    <lineage>
        <taxon>Eukaryota</taxon>
        <taxon>Fungi</taxon>
        <taxon>Dikarya</taxon>
        <taxon>Basidiomycota</taxon>
        <taxon>Agaricomycotina</taxon>
        <taxon>Agaricomycetes</taxon>
        <taxon>Agaricomycetidae</taxon>
        <taxon>Agaricales</taxon>
        <taxon>Agaricineae</taxon>
        <taxon>Crepidotaceae</taxon>
        <taxon>Crepidotus</taxon>
    </lineage>
</organism>
<gene>
    <name evidence="2" type="ORF">CPB83DRAFT_865007</name>
</gene>
<comment type="caution">
    <text evidence="2">The sequence shown here is derived from an EMBL/GenBank/DDBJ whole genome shotgun (WGS) entry which is preliminary data.</text>
</comment>
<proteinExistence type="predicted"/>
<sequence>MRRFPNPHLRLRHPRPSTWHRKSRAPDYTHPGMHRYQFYDPTVAIIVVLFYHLAPVETIKLSCHVVLARTQSAVSMMRCETFTLDFEMEVWEIWMPVGVDVVCLEIGISKQSRRFLKLSRSVD</sequence>
<dbReference type="Proteomes" id="UP000807306">
    <property type="component" value="Unassembled WGS sequence"/>
</dbReference>
<reference evidence="2" key="1">
    <citation type="submission" date="2020-11" db="EMBL/GenBank/DDBJ databases">
        <authorList>
            <consortium name="DOE Joint Genome Institute"/>
            <person name="Ahrendt S."/>
            <person name="Riley R."/>
            <person name="Andreopoulos W."/>
            <person name="Labutti K."/>
            <person name="Pangilinan J."/>
            <person name="Ruiz-Duenas F.J."/>
            <person name="Barrasa J.M."/>
            <person name="Sanchez-Garcia M."/>
            <person name="Camarero S."/>
            <person name="Miyauchi S."/>
            <person name="Serrano A."/>
            <person name="Linde D."/>
            <person name="Babiker R."/>
            <person name="Drula E."/>
            <person name="Ayuso-Fernandez I."/>
            <person name="Pacheco R."/>
            <person name="Padilla G."/>
            <person name="Ferreira P."/>
            <person name="Barriuso J."/>
            <person name="Kellner H."/>
            <person name="Castanera R."/>
            <person name="Alfaro M."/>
            <person name="Ramirez L."/>
            <person name="Pisabarro A.G."/>
            <person name="Kuo A."/>
            <person name="Tritt A."/>
            <person name="Lipzen A."/>
            <person name="He G."/>
            <person name="Yan M."/>
            <person name="Ng V."/>
            <person name="Cullen D."/>
            <person name="Martin F."/>
            <person name="Rosso M.-N."/>
            <person name="Henrissat B."/>
            <person name="Hibbett D."/>
            <person name="Martinez A.T."/>
            <person name="Grigoriev I.V."/>
        </authorList>
    </citation>
    <scope>NUCLEOTIDE SEQUENCE</scope>
    <source>
        <strain evidence="2">CBS 506.95</strain>
    </source>
</reference>
<feature type="region of interest" description="Disordered" evidence="1">
    <location>
        <begin position="1"/>
        <end position="24"/>
    </location>
</feature>
<evidence type="ECO:0000313" key="3">
    <source>
        <dbReference type="Proteomes" id="UP000807306"/>
    </source>
</evidence>